<reference evidence="2 3" key="1">
    <citation type="submission" date="2017-02" db="EMBL/GenBank/DDBJ databases">
        <authorList>
            <person name="Peterson S.W."/>
        </authorList>
    </citation>
    <scope>NUCLEOTIDE SEQUENCE [LARGE SCALE GENOMIC DNA]</scope>
    <source>
        <strain evidence="2 3">LMG 22410</strain>
    </source>
</reference>
<dbReference type="Proteomes" id="UP000195787">
    <property type="component" value="Unassembled WGS sequence"/>
</dbReference>
<evidence type="ECO:0000313" key="2">
    <source>
        <dbReference type="EMBL" id="SJM60169.1"/>
    </source>
</evidence>
<feature type="region of interest" description="Disordered" evidence="1">
    <location>
        <begin position="30"/>
        <end position="51"/>
    </location>
</feature>
<protein>
    <submittedName>
        <fullName evidence="2">Uncharacterized protein</fullName>
    </submittedName>
</protein>
<organism evidence="2 3">
    <name type="scientific">Agrococcus casei LMG 22410</name>
    <dbReference type="NCBI Taxonomy" id="1255656"/>
    <lineage>
        <taxon>Bacteria</taxon>
        <taxon>Bacillati</taxon>
        <taxon>Actinomycetota</taxon>
        <taxon>Actinomycetes</taxon>
        <taxon>Micrococcales</taxon>
        <taxon>Microbacteriaceae</taxon>
        <taxon>Agrococcus</taxon>
    </lineage>
</organism>
<evidence type="ECO:0000256" key="1">
    <source>
        <dbReference type="SAM" id="MobiDB-lite"/>
    </source>
</evidence>
<sequence length="51" mass="5799">MHPTAECLAKAEPRLRRALKSDALDTSHLREYAELDSTESQNEGMKHTMDN</sequence>
<dbReference type="EMBL" id="FUHU01000028">
    <property type="protein sequence ID" value="SJM60169.1"/>
    <property type="molecule type" value="Genomic_DNA"/>
</dbReference>
<proteinExistence type="predicted"/>
<gene>
    <name evidence="2" type="ORF">CZ674_07010</name>
</gene>
<keyword evidence="3" id="KW-1185">Reference proteome</keyword>
<name>A0A1R4FW69_9MICO</name>
<accession>A0A1R4FW69</accession>
<evidence type="ECO:0000313" key="3">
    <source>
        <dbReference type="Proteomes" id="UP000195787"/>
    </source>
</evidence>
<dbReference type="AlphaFoldDB" id="A0A1R4FW69"/>